<evidence type="ECO:0000256" key="3">
    <source>
        <dbReference type="ARBA" id="ARBA00022703"/>
    </source>
</evidence>
<reference evidence="11" key="2">
    <citation type="submission" date="2017-10" db="EMBL/GenBank/DDBJ databases">
        <title>Ladona fulva Genome sequencing and assembly.</title>
        <authorList>
            <person name="Murali S."/>
            <person name="Richards S."/>
            <person name="Bandaranaike D."/>
            <person name="Bellair M."/>
            <person name="Blankenburg K."/>
            <person name="Chao H."/>
            <person name="Dinh H."/>
            <person name="Doddapaneni H."/>
            <person name="Dugan-Rocha S."/>
            <person name="Elkadiri S."/>
            <person name="Gnanaolivu R."/>
            <person name="Hernandez B."/>
            <person name="Skinner E."/>
            <person name="Javaid M."/>
            <person name="Lee S."/>
            <person name="Li M."/>
            <person name="Ming W."/>
            <person name="Munidasa M."/>
            <person name="Muniz J."/>
            <person name="Nguyen L."/>
            <person name="Hughes D."/>
            <person name="Osuji N."/>
            <person name="Pu L.-L."/>
            <person name="Puazo M."/>
            <person name="Qu C."/>
            <person name="Quiroz J."/>
            <person name="Raj R."/>
            <person name="Weissenberger G."/>
            <person name="Xin Y."/>
            <person name="Zou X."/>
            <person name="Han Y."/>
            <person name="Worley K."/>
            <person name="Muzny D."/>
            <person name="Gibbs R."/>
        </authorList>
    </citation>
    <scope>NUCLEOTIDE SEQUENCE</scope>
    <source>
        <strain evidence="11">Sampled in the wild</strain>
    </source>
</reference>
<evidence type="ECO:0000256" key="7">
    <source>
        <dbReference type="RuleBase" id="RU003971"/>
    </source>
</evidence>
<comment type="similarity">
    <text evidence="1 7">Belongs to the peptidase C14A family.</text>
</comment>
<dbReference type="Pfam" id="PF00656">
    <property type="entry name" value="Peptidase_C14"/>
    <property type="match status" value="1"/>
</dbReference>
<feature type="compositionally biased region" description="Basic and acidic residues" evidence="8">
    <location>
        <begin position="1"/>
        <end position="22"/>
    </location>
</feature>
<evidence type="ECO:0000259" key="10">
    <source>
        <dbReference type="PROSITE" id="PS50208"/>
    </source>
</evidence>
<dbReference type="GO" id="GO:0004197">
    <property type="term" value="F:cysteine-type endopeptidase activity"/>
    <property type="evidence" value="ECO:0007669"/>
    <property type="project" value="InterPro"/>
</dbReference>
<feature type="compositionally biased region" description="Polar residues" evidence="8">
    <location>
        <begin position="23"/>
        <end position="32"/>
    </location>
</feature>
<gene>
    <name evidence="11" type="ORF">J437_LFUL012223</name>
</gene>
<dbReference type="AlphaFoldDB" id="A0A8K0KFA6"/>
<dbReference type="PRINTS" id="PR00376">
    <property type="entry name" value="IL1BCENZYME"/>
</dbReference>
<dbReference type="PROSITE" id="PS01122">
    <property type="entry name" value="CASPASE_CYS"/>
    <property type="match status" value="1"/>
</dbReference>
<protein>
    <recommendedName>
        <fullName evidence="13">Caspase-3</fullName>
    </recommendedName>
</protein>
<dbReference type="Gene3D" id="3.40.50.1460">
    <property type="match status" value="1"/>
</dbReference>
<sequence length="333" mass="37953">MDERNARIAKAHESKPEEREVTDNQGPSSQISDPDEAISEGLTEVDAKPDVTDTRPTNQPSSFSYGRRSTTHHVSTRYSEEELEKNCRYNMNHAKRGIALIFNHENFKDRLSKRSGAEEDGRTLSYTMKHLGFDVREYKDKESSEIMEILSQVAGENHTEHDCLLVAIMSHGEENGILFASDYAYKVDEVWGRFKADKVPTLAGKPKIFLFQACRGKKLEKSVITFDSTDSSSSRGLILPSSADFLMVYSTVEGHYSWRNTTEGSWLIQDLCKELNKDARSKDMLTILTNTLRRVAYTRFSSTPTTPDMNRRQQMPVFSSTLTRLLYFDETTL</sequence>
<dbReference type="SUPFAM" id="SSF52129">
    <property type="entry name" value="Caspase-like"/>
    <property type="match status" value="1"/>
</dbReference>
<feature type="domain" description="Caspase family p20" evidence="10">
    <location>
        <begin position="95"/>
        <end position="218"/>
    </location>
</feature>
<evidence type="ECO:0000256" key="6">
    <source>
        <dbReference type="ARBA" id="ARBA00023145"/>
    </source>
</evidence>
<dbReference type="PANTHER" id="PTHR22576:SF41">
    <property type="entry name" value="CASPASE 14, APOPTOSIS-RELATED CYSTEINE PEPTIDASE"/>
    <property type="match status" value="1"/>
</dbReference>
<dbReference type="SMART" id="SM00115">
    <property type="entry name" value="CASc"/>
    <property type="match status" value="1"/>
</dbReference>
<dbReference type="InterPro" id="IPR029030">
    <property type="entry name" value="Caspase-like_dom_sf"/>
</dbReference>
<dbReference type="CDD" id="cd00032">
    <property type="entry name" value="CASc"/>
    <property type="match status" value="1"/>
</dbReference>
<name>A0A8K0KFA6_LADFU</name>
<dbReference type="OrthoDB" id="6116485at2759"/>
<evidence type="ECO:0000256" key="8">
    <source>
        <dbReference type="SAM" id="MobiDB-lite"/>
    </source>
</evidence>
<keyword evidence="3" id="KW-0053">Apoptosis</keyword>
<accession>A0A8K0KFA6</accession>
<organism evidence="11 12">
    <name type="scientific">Ladona fulva</name>
    <name type="common">Scarce chaser dragonfly</name>
    <name type="synonym">Libellula fulva</name>
    <dbReference type="NCBI Taxonomy" id="123851"/>
    <lineage>
        <taxon>Eukaryota</taxon>
        <taxon>Metazoa</taxon>
        <taxon>Ecdysozoa</taxon>
        <taxon>Arthropoda</taxon>
        <taxon>Hexapoda</taxon>
        <taxon>Insecta</taxon>
        <taxon>Pterygota</taxon>
        <taxon>Palaeoptera</taxon>
        <taxon>Odonata</taxon>
        <taxon>Epiprocta</taxon>
        <taxon>Anisoptera</taxon>
        <taxon>Libelluloidea</taxon>
        <taxon>Libellulidae</taxon>
        <taxon>Ladona</taxon>
    </lineage>
</organism>
<dbReference type="InterPro" id="IPR016129">
    <property type="entry name" value="Caspase_his_AS"/>
</dbReference>
<evidence type="ECO:0000313" key="11">
    <source>
        <dbReference type="EMBL" id="KAG8233288.1"/>
    </source>
</evidence>
<feature type="region of interest" description="Disordered" evidence="8">
    <location>
        <begin position="1"/>
        <end position="80"/>
    </location>
</feature>
<dbReference type="InterPro" id="IPR001309">
    <property type="entry name" value="Pept_C14_p20"/>
</dbReference>
<dbReference type="PANTHER" id="PTHR22576">
    <property type="entry name" value="MUCOSA ASSOCIATED LYMPHOID TISSUE LYMPHOMA TRANSLOCATION PROTEIN 1/PARACASPASE"/>
    <property type="match status" value="1"/>
</dbReference>
<evidence type="ECO:0000256" key="4">
    <source>
        <dbReference type="ARBA" id="ARBA00022801"/>
    </source>
</evidence>
<reference evidence="11" key="1">
    <citation type="submission" date="2013-04" db="EMBL/GenBank/DDBJ databases">
        <authorList>
            <person name="Qu J."/>
            <person name="Murali S.C."/>
            <person name="Bandaranaike D."/>
            <person name="Bellair M."/>
            <person name="Blankenburg K."/>
            <person name="Chao H."/>
            <person name="Dinh H."/>
            <person name="Doddapaneni H."/>
            <person name="Downs B."/>
            <person name="Dugan-Rocha S."/>
            <person name="Elkadiri S."/>
            <person name="Gnanaolivu R.D."/>
            <person name="Hernandez B."/>
            <person name="Javaid M."/>
            <person name="Jayaseelan J.C."/>
            <person name="Lee S."/>
            <person name="Li M."/>
            <person name="Ming W."/>
            <person name="Munidasa M."/>
            <person name="Muniz J."/>
            <person name="Nguyen L."/>
            <person name="Ongeri F."/>
            <person name="Osuji N."/>
            <person name="Pu L.-L."/>
            <person name="Puazo M."/>
            <person name="Qu C."/>
            <person name="Quiroz J."/>
            <person name="Raj R."/>
            <person name="Weissenberger G."/>
            <person name="Xin Y."/>
            <person name="Zou X."/>
            <person name="Han Y."/>
            <person name="Richards S."/>
            <person name="Worley K."/>
            <person name="Muzny D."/>
            <person name="Gibbs R."/>
        </authorList>
    </citation>
    <scope>NUCLEOTIDE SEQUENCE</scope>
    <source>
        <strain evidence="11">Sampled in the wild</strain>
    </source>
</reference>
<dbReference type="PROSITE" id="PS50207">
    <property type="entry name" value="CASPASE_P10"/>
    <property type="match status" value="1"/>
</dbReference>
<dbReference type="GO" id="GO:0045476">
    <property type="term" value="P:nurse cell apoptotic process"/>
    <property type="evidence" value="ECO:0007669"/>
    <property type="project" value="UniProtKB-ARBA"/>
</dbReference>
<dbReference type="FunFam" id="3.40.50.1460:FF:000001">
    <property type="entry name" value="Caspase-3 preproprotein"/>
    <property type="match status" value="1"/>
</dbReference>
<comment type="caution">
    <text evidence="11">The sequence shown here is derived from an EMBL/GenBank/DDBJ whole genome shotgun (WGS) entry which is preliminary data.</text>
</comment>
<proteinExistence type="inferred from homology"/>
<evidence type="ECO:0000313" key="12">
    <source>
        <dbReference type="Proteomes" id="UP000792457"/>
    </source>
</evidence>
<dbReference type="Proteomes" id="UP000792457">
    <property type="component" value="Unassembled WGS sequence"/>
</dbReference>
<feature type="domain" description="Caspase family p10" evidence="9">
    <location>
        <begin position="239"/>
        <end position="330"/>
    </location>
</feature>
<dbReference type="GO" id="GO:0045751">
    <property type="term" value="P:negative regulation of Toll signaling pathway"/>
    <property type="evidence" value="ECO:0007669"/>
    <property type="project" value="UniProtKB-ARBA"/>
</dbReference>
<dbReference type="InterPro" id="IPR052039">
    <property type="entry name" value="Caspase-related_regulators"/>
</dbReference>
<dbReference type="InterPro" id="IPR002138">
    <property type="entry name" value="Pept_C14_p10"/>
</dbReference>
<evidence type="ECO:0000256" key="1">
    <source>
        <dbReference type="ARBA" id="ARBA00010134"/>
    </source>
</evidence>
<evidence type="ECO:0000256" key="2">
    <source>
        <dbReference type="ARBA" id="ARBA00022670"/>
    </source>
</evidence>
<dbReference type="InterPro" id="IPR015917">
    <property type="entry name" value="Pept_C14A"/>
</dbReference>
<dbReference type="InterPro" id="IPR011600">
    <property type="entry name" value="Pept_C14_caspase"/>
</dbReference>
<evidence type="ECO:0008006" key="13">
    <source>
        <dbReference type="Google" id="ProtNLM"/>
    </source>
</evidence>
<dbReference type="GO" id="GO:1990525">
    <property type="term" value="F:BIR domain binding"/>
    <property type="evidence" value="ECO:0007669"/>
    <property type="project" value="UniProtKB-ARBA"/>
</dbReference>
<dbReference type="PROSITE" id="PS01121">
    <property type="entry name" value="CASPASE_HIS"/>
    <property type="match status" value="1"/>
</dbReference>
<dbReference type="PROSITE" id="PS50208">
    <property type="entry name" value="CASPASE_P20"/>
    <property type="match status" value="1"/>
</dbReference>
<keyword evidence="6" id="KW-0865">Zymogen</keyword>
<keyword evidence="5" id="KW-0788">Thiol protease</keyword>
<dbReference type="EMBL" id="KZ308703">
    <property type="protein sequence ID" value="KAG8233288.1"/>
    <property type="molecule type" value="Genomic_DNA"/>
</dbReference>
<evidence type="ECO:0000259" key="9">
    <source>
        <dbReference type="PROSITE" id="PS50207"/>
    </source>
</evidence>
<feature type="compositionally biased region" description="Polar residues" evidence="8">
    <location>
        <begin position="54"/>
        <end position="68"/>
    </location>
</feature>
<keyword evidence="2" id="KW-0645">Protease</keyword>
<dbReference type="InterPro" id="IPR033139">
    <property type="entry name" value="Caspase_cys_AS"/>
</dbReference>
<keyword evidence="12" id="KW-1185">Reference proteome</keyword>
<dbReference type="GO" id="GO:0016322">
    <property type="term" value="P:neuron remodeling"/>
    <property type="evidence" value="ECO:0007669"/>
    <property type="project" value="UniProtKB-ARBA"/>
</dbReference>
<evidence type="ECO:0000256" key="5">
    <source>
        <dbReference type="ARBA" id="ARBA00022807"/>
    </source>
</evidence>
<dbReference type="GO" id="GO:0006508">
    <property type="term" value="P:proteolysis"/>
    <property type="evidence" value="ECO:0007669"/>
    <property type="project" value="UniProtKB-KW"/>
</dbReference>
<keyword evidence="4" id="KW-0378">Hydrolase</keyword>